<feature type="domain" description="EAL" evidence="1">
    <location>
        <begin position="36"/>
        <end position="285"/>
    </location>
</feature>
<name>Q9A3Q4_CAUVC</name>
<dbReference type="BioCyc" id="CAULO:CC3148-MONOMER"/>
<dbReference type="SMART" id="SM00052">
    <property type="entry name" value="EAL"/>
    <property type="match status" value="1"/>
</dbReference>
<dbReference type="eggNOG" id="COG2200">
    <property type="taxonomic scope" value="Bacteria"/>
</dbReference>
<reference evidence="2 3" key="1">
    <citation type="journal article" date="2001" name="Proc. Natl. Acad. Sci. U.S.A.">
        <title>Complete genome sequence of Caulobacter crescentus.</title>
        <authorList>
            <person name="Nierman W.C."/>
            <person name="Feldblyum T.V."/>
            <person name="Laub M.T."/>
            <person name="Paulsen I.T."/>
            <person name="Nelson K.E."/>
            <person name="Eisen J.A."/>
            <person name="Heidelberg J.F."/>
            <person name="Alley M.R."/>
            <person name="Ohta N."/>
            <person name="Maddock J.R."/>
            <person name="Potocka I."/>
            <person name="Nelson W.C."/>
            <person name="Newton A."/>
            <person name="Stephens C."/>
            <person name="Phadke N.D."/>
            <person name="Ely B."/>
            <person name="DeBoy R.T."/>
            <person name="Dodson R.J."/>
            <person name="Durkin A.S."/>
            <person name="Gwinn M.L."/>
            <person name="Haft D.H."/>
            <person name="Kolonay J.F."/>
            <person name="Smit J."/>
            <person name="Craven M.B."/>
            <person name="Khouri H."/>
            <person name="Shetty J."/>
            <person name="Berry K."/>
            <person name="Utterback T."/>
            <person name="Tran K."/>
            <person name="Wolf A."/>
            <person name="Vamathevan J."/>
            <person name="Ermolaeva M."/>
            <person name="White O."/>
            <person name="Salzberg S.L."/>
            <person name="Venter J.C."/>
            <person name="Shapiro L."/>
            <person name="Fraser C.M."/>
        </authorList>
    </citation>
    <scope>NUCLEOTIDE SEQUENCE [LARGE SCALE GENOMIC DNA]</scope>
    <source>
        <strain evidence="3">ATCC 19089 / CB15</strain>
    </source>
</reference>
<sequence length="304" mass="33237">MEAGVAGAAGCRRRAKPRFIFRDDPWCLVQVRGMTMSKACSGCRDGQDFETPFSMAFQPIVKLSSGEVFAHEALARGAEGQGAGTVLSTISDQNRYVFDQQCRVKAIELATTLDLPQGGANLSINFMPNAVYEPRACIRLTLATAMRTGFPLNRLIFEFTENEQLDIQHVLNILRTYRAMGFKTAIDDFGAGYAGLNLFAKYQPDIVKLDMDLIRDIDSDRGKRVIVSNLLRMLTELEIFAVCEGVETMDELSALRDLGVDYVQGYVIAKPVFEGLAAPDVGAIIAAGTTSPHHSVDSAPRISA</sequence>
<dbReference type="PIR" id="B87639">
    <property type="entry name" value="B87639"/>
</dbReference>
<gene>
    <name evidence="2" type="ordered locus">CC_3148</name>
</gene>
<dbReference type="EnsemblBacteria" id="AAK25110">
    <property type="protein sequence ID" value="AAK25110"/>
    <property type="gene ID" value="CC_3148"/>
</dbReference>
<dbReference type="HOGENOM" id="CLU_000445_70_50_5"/>
<dbReference type="InterPro" id="IPR001633">
    <property type="entry name" value="EAL_dom"/>
</dbReference>
<protein>
    <recommendedName>
        <fullName evidence="1">EAL domain-containing protein</fullName>
    </recommendedName>
</protein>
<dbReference type="Pfam" id="PF00563">
    <property type="entry name" value="EAL"/>
    <property type="match status" value="1"/>
</dbReference>
<evidence type="ECO:0000313" key="2">
    <source>
        <dbReference type="EMBL" id="AAK25110.1"/>
    </source>
</evidence>
<dbReference type="AlphaFoldDB" id="Q9A3Q4"/>
<proteinExistence type="predicted"/>
<dbReference type="STRING" id="190650.CC_3148"/>
<evidence type="ECO:0000259" key="1">
    <source>
        <dbReference type="PROSITE" id="PS50883"/>
    </source>
</evidence>
<dbReference type="PANTHER" id="PTHR33121:SF15">
    <property type="entry name" value="BLUE LIGHT- AND TEMPERATURE-REGULATED ANTIREPRESSOR BLUF"/>
    <property type="match status" value="1"/>
</dbReference>
<organism evidence="2 3">
    <name type="scientific">Caulobacter vibrioides (strain ATCC 19089 / CIP 103742 / CB 15)</name>
    <name type="common">Caulobacter crescentus</name>
    <dbReference type="NCBI Taxonomy" id="190650"/>
    <lineage>
        <taxon>Bacteria</taxon>
        <taxon>Pseudomonadati</taxon>
        <taxon>Pseudomonadota</taxon>
        <taxon>Alphaproteobacteria</taxon>
        <taxon>Caulobacterales</taxon>
        <taxon>Caulobacteraceae</taxon>
        <taxon>Caulobacter</taxon>
    </lineage>
</organism>
<dbReference type="GO" id="GO:0071111">
    <property type="term" value="F:cyclic-guanylate-specific phosphodiesterase activity"/>
    <property type="evidence" value="ECO:0007669"/>
    <property type="project" value="InterPro"/>
</dbReference>
<accession>Q9A3Q4</accession>
<dbReference type="CDD" id="cd01948">
    <property type="entry name" value="EAL"/>
    <property type="match status" value="1"/>
</dbReference>
<dbReference type="KEGG" id="ccr:CC_3148"/>
<dbReference type="Proteomes" id="UP000001816">
    <property type="component" value="Chromosome"/>
</dbReference>
<keyword evidence="3" id="KW-1185">Reference proteome</keyword>
<dbReference type="InterPro" id="IPR035919">
    <property type="entry name" value="EAL_sf"/>
</dbReference>
<dbReference type="SUPFAM" id="SSF141868">
    <property type="entry name" value="EAL domain-like"/>
    <property type="match status" value="1"/>
</dbReference>
<dbReference type="SMR" id="Q9A3Q4"/>
<dbReference type="Gene3D" id="3.20.20.450">
    <property type="entry name" value="EAL domain"/>
    <property type="match status" value="1"/>
</dbReference>
<dbReference type="PROSITE" id="PS50883">
    <property type="entry name" value="EAL"/>
    <property type="match status" value="1"/>
</dbReference>
<dbReference type="PANTHER" id="PTHR33121">
    <property type="entry name" value="CYCLIC DI-GMP PHOSPHODIESTERASE PDEF"/>
    <property type="match status" value="1"/>
</dbReference>
<dbReference type="InterPro" id="IPR050706">
    <property type="entry name" value="Cyclic-di-GMP_PDE-like"/>
</dbReference>
<evidence type="ECO:0000313" key="3">
    <source>
        <dbReference type="Proteomes" id="UP000001816"/>
    </source>
</evidence>
<dbReference type="EMBL" id="AE005673">
    <property type="protein sequence ID" value="AAK25110.1"/>
    <property type="molecule type" value="Genomic_DNA"/>
</dbReference>